<accession>A0A0F9LIW6</accession>
<dbReference type="AlphaFoldDB" id="A0A0F9LIW6"/>
<evidence type="ECO:0000313" key="1">
    <source>
        <dbReference type="EMBL" id="KKM87126.1"/>
    </source>
</evidence>
<comment type="caution">
    <text evidence="1">The sequence shown here is derived from an EMBL/GenBank/DDBJ whole genome shotgun (WGS) entry which is preliminary data.</text>
</comment>
<reference evidence="1" key="1">
    <citation type="journal article" date="2015" name="Nature">
        <title>Complex archaea that bridge the gap between prokaryotes and eukaryotes.</title>
        <authorList>
            <person name="Spang A."/>
            <person name="Saw J.H."/>
            <person name="Jorgensen S.L."/>
            <person name="Zaremba-Niedzwiedzka K."/>
            <person name="Martijn J."/>
            <person name="Lind A.E."/>
            <person name="van Eijk R."/>
            <person name="Schleper C."/>
            <person name="Guy L."/>
            <person name="Ettema T.J."/>
        </authorList>
    </citation>
    <scope>NUCLEOTIDE SEQUENCE</scope>
</reference>
<name>A0A0F9LIW6_9ZZZZ</name>
<sequence length="81" mass="9129">MTMTDDEFKEWILKSREQLTCPKCKTPLTLTAFFPKMKEIGTMGKLIGLDEGNTTSIGLCCVKCEHSWSGYLDFKKDVTGT</sequence>
<organism evidence="1">
    <name type="scientific">marine sediment metagenome</name>
    <dbReference type="NCBI Taxonomy" id="412755"/>
    <lineage>
        <taxon>unclassified sequences</taxon>
        <taxon>metagenomes</taxon>
        <taxon>ecological metagenomes</taxon>
    </lineage>
</organism>
<gene>
    <name evidence="1" type="ORF">LCGC14_1272140</name>
</gene>
<protein>
    <submittedName>
        <fullName evidence="1">Uncharacterized protein</fullName>
    </submittedName>
</protein>
<proteinExistence type="predicted"/>
<dbReference type="EMBL" id="LAZR01007151">
    <property type="protein sequence ID" value="KKM87126.1"/>
    <property type="molecule type" value="Genomic_DNA"/>
</dbReference>